<evidence type="ECO:0008006" key="3">
    <source>
        <dbReference type="Google" id="ProtNLM"/>
    </source>
</evidence>
<dbReference type="EMBL" id="SDMP01000015">
    <property type="protein sequence ID" value="RYR06599.1"/>
    <property type="molecule type" value="Genomic_DNA"/>
</dbReference>
<proteinExistence type="predicted"/>
<organism evidence="1 2">
    <name type="scientific">Arachis hypogaea</name>
    <name type="common">Peanut</name>
    <dbReference type="NCBI Taxonomy" id="3818"/>
    <lineage>
        <taxon>Eukaryota</taxon>
        <taxon>Viridiplantae</taxon>
        <taxon>Streptophyta</taxon>
        <taxon>Embryophyta</taxon>
        <taxon>Tracheophyta</taxon>
        <taxon>Spermatophyta</taxon>
        <taxon>Magnoliopsida</taxon>
        <taxon>eudicotyledons</taxon>
        <taxon>Gunneridae</taxon>
        <taxon>Pentapetalae</taxon>
        <taxon>rosids</taxon>
        <taxon>fabids</taxon>
        <taxon>Fabales</taxon>
        <taxon>Fabaceae</taxon>
        <taxon>Papilionoideae</taxon>
        <taxon>50 kb inversion clade</taxon>
        <taxon>dalbergioids sensu lato</taxon>
        <taxon>Dalbergieae</taxon>
        <taxon>Pterocarpus clade</taxon>
        <taxon>Arachis</taxon>
    </lineage>
</organism>
<name>A0A444YXE0_ARAHY</name>
<gene>
    <name evidence="1" type="ORF">Ahy_B05g073913</name>
</gene>
<sequence length="234" mass="26138">MAHIATSAHELGDLRGSGSEVEPMHWRRPRNEYLFLEATKWVVKAANFQQVPFTHILTPHGTLVNVFMSDSDPTGHVRTTKFNIKLKWLKNRLQQMPLDLQDNALMQYAHCYILYLLGGVLLLDKANNMVHVRCLPLLVDYDAISTYSWDLGLALNRFDTVIQPAVVGKRSVSIGDTAGSVLRPYDATQMQGRRLSYAGVDANVDDDEGHDGHPCRDIRAPACGTGGRLGHDHH</sequence>
<keyword evidence="2" id="KW-1185">Reference proteome</keyword>
<reference evidence="1 2" key="1">
    <citation type="submission" date="2019-01" db="EMBL/GenBank/DDBJ databases">
        <title>Sequencing of cultivated peanut Arachis hypogaea provides insights into genome evolution and oil improvement.</title>
        <authorList>
            <person name="Chen X."/>
        </authorList>
    </citation>
    <scope>NUCLEOTIDE SEQUENCE [LARGE SCALE GENOMIC DNA]</scope>
    <source>
        <strain evidence="2">cv. Fuhuasheng</strain>
        <tissue evidence="1">Leaves</tissue>
    </source>
</reference>
<evidence type="ECO:0000313" key="2">
    <source>
        <dbReference type="Proteomes" id="UP000289738"/>
    </source>
</evidence>
<dbReference type="Proteomes" id="UP000289738">
    <property type="component" value="Chromosome B05"/>
</dbReference>
<accession>A0A444YXE0</accession>
<dbReference type="AlphaFoldDB" id="A0A444YXE0"/>
<protein>
    <recommendedName>
        <fullName evidence="3">Aminotransferase-like plant mobile domain-containing protein</fullName>
    </recommendedName>
</protein>
<evidence type="ECO:0000313" key="1">
    <source>
        <dbReference type="EMBL" id="RYR06599.1"/>
    </source>
</evidence>
<comment type="caution">
    <text evidence="1">The sequence shown here is derived from an EMBL/GenBank/DDBJ whole genome shotgun (WGS) entry which is preliminary data.</text>
</comment>